<keyword evidence="6" id="KW-1015">Disulfide bond</keyword>
<evidence type="ECO:0000259" key="10">
    <source>
        <dbReference type="PROSITE" id="PS50835"/>
    </source>
</evidence>
<reference evidence="11" key="3">
    <citation type="submission" date="2025-09" db="UniProtKB">
        <authorList>
            <consortium name="Ensembl"/>
        </authorList>
    </citation>
    <scope>IDENTIFICATION</scope>
</reference>
<dbReference type="PANTHER" id="PTHR19433">
    <property type="entry name" value="T-CELL RECEPTOR ALPHA CHAIN V REGION-RELATED"/>
    <property type="match status" value="1"/>
</dbReference>
<dbReference type="InterPro" id="IPR036179">
    <property type="entry name" value="Ig-like_dom_sf"/>
</dbReference>
<keyword evidence="4" id="KW-0391">Immunity</keyword>
<sequence>MKNYTVFLICSLSCISASDFNTRQVKLGEEVTLLCTNFTSTPSQVTWFRVAKLTGLQRISHMFCSSESASYYDGFQNGRFNVVSNMSTIFLQIKQMTASDSGMYFCGYPVSKKPLIISLTYLEVEGETILILWSMLLGALSVFLIVVIIGLVIKIKKLQKGTSTINSTVIDILIYQLIPFPLHDRQFSNSNRNMPTFSNPASMFNCF</sequence>
<dbReference type="OMA" id="KPERCYR"/>
<dbReference type="InterPro" id="IPR007110">
    <property type="entry name" value="Ig-like_dom"/>
</dbReference>
<dbReference type="InParanoid" id="A0A665X7I1"/>
<evidence type="ECO:0000256" key="2">
    <source>
        <dbReference type="ARBA" id="ARBA00022475"/>
    </source>
</evidence>
<dbReference type="PANTHER" id="PTHR19433:SF111">
    <property type="entry name" value="T CELL RECEPTOR ALPHA VARIABLE 4"/>
    <property type="match status" value="1"/>
</dbReference>
<protein>
    <recommendedName>
        <fullName evidence="10">Ig-like domain-containing protein</fullName>
    </recommendedName>
</protein>
<feature type="transmembrane region" description="Helical" evidence="8">
    <location>
        <begin position="130"/>
        <end position="153"/>
    </location>
</feature>
<evidence type="ECO:0000313" key="12">
    <source>
        <dbReference type="Proteomes" id="UP000472264"/>
    </source>
</evidence>
<evidence type="ECO:0000256" key="9">
    <source>
        <dbReference type="SAM" id="SignalP"/>
    </source>
</evidence>
<organism evidence="11 12">
    <name type="scientific">Echeneis naucrates</name>
    <name type="common">Live sharksucker</name>
    <dbReference type="NCBI Taxonomy" id="173247"/>
    <lineage>
        <taxon>Eukaryota</taxon>
        <taxon>Metazoa</taxon>
        <taxon>Chordata</taxon>
        <taxon>Craniata</taxon>
        <taxon>Vertebrata</taxon>
        <taxon>Euteleostomi</taxon>
        <taxon>Actinopterygii</taxon>
        <taxon>Neopterygii</taxon>
        <taxon>Teleostei</taxon>
        <taxon>Neoteleostei</taxon>
        <taxon>Acanthomorphata</taxon>
        <taxon>Carangaria</taxon>
        <taxon>Carangiformes</taxon>
        <taxon>Echeneidae</taxon>
        <taxon>Echeneis</taxon>
    </lineage>
</organism>
<dbReference type="Pfam" id="PF07686">
    <property type="entry name" value="V-set"/>
    <property type="match status" value="1"/>
</dbReference>
<dbReference type="Ensembl" id="ENSENLT00000053554.1">
    <property type="protein sequence ID" value="ENSENLP00000052295.1"/>
    <property type="gene ID" value="ENSENLG00000021867.1"/>
</dbReference>
<evidence type="ECO:0000256" key="5">
    <source>
        <dbReference type="ARBA" id="ARBA00023136"/>
    </source>
</evidence>
<dbReference type="GO" id="GO:0009617">
    <property type="term" value="P:response to bacterium"/>
    <property type="evidence" value="ECO:0007669"/>
    <property type="project" value="TreeGrafter"/>
</dbReference>
<keyword evidence="5 8" id="KW-0472">Membrane</keyword>
<dbReference type="GO" id="GO:0005886">
    <property type="term" value="C:plasma membrane"/>
    <property type="evidence" value="ECO:0007669"/>
    <property type="project" value="UniProtKB-SubCell"/>
</dbReference>
<feature type="signal peptide" evidence="9">
    <location>
        <begin position="1"/>
        <end position="17"/>
    </location>
</feature>
<keyword evidence="2" id="KW-1003">Cell membrane</keyword>
<evidence type="ECO:0000256" key="3">
    <source>
        <dbReference type="ARBA" id="ARBA00022729"/>
    </source>
</evidence>
<dbReference type="InterPro" id="IPR052051">
    <property type="entry name" value="TCR_complex_component"/>
</dbReference>
<dbReference type="Proteomes" id="UP000472264">
    <property type="component" value="Chromosome 7"/>
</dbReference>
<dbReference type="InterPro" id="IPR013783">
    <property type="entry name" value="Ig-like_fold"/>
</dbReference>
<evidence type="ECO:0000256" key="1">
    <source>
        <dbReference type="ARBA" id="ARBA00004236"/>
    </source>
</evidence>
<dbReference type="PROSITE" id="PS50835">
    <property type="entry name" value="IG_LIKE"/>
    <property type="match status" value="1"/>
</dbReference>
<reference evidence="11" key="2">
    <citation type="submission" date="2025-08" db="UniProtKB">
        <authorList>
            <consortium name="Ensembl"/>
        </authorList>
    </citation>
    <scope>IDENTIFICATION</scope>
</reference>
<evidence type="ECO:0000313" key="11">
    <source>
        <dbReference type="Ensembl" id="ENSENLP00000052295.1"/>
    </source>
</evidence>
<evidence type="ECO:0000256" key="7">
    <source>
        <dbReference type="ARBA" id="ARBA00023180"/>
    </source>
</evidence>
<evidence type="ECO:0000256" key="4">
    <source>
        <dbReference type="ARBA" id="ARBA00022859"/>
    </source>
</evidence>
<keyword evidence="8" id="KW-0812">Transmembrane</keyword>
<comment type="subcellular location">
    <subcellularLocation>
        <location evidence="1">Cell membrane</location>
    </subcellularLocation>
</comment>
<reference evidence="11" key="1">
    <citation type="submission" date="2021-04" db="EMBL/GenBank/DDBJ databases">
        <authorList>
            <consortium name="Wellcome Sanger Institute Data Sharing"/>
        </authorList>
    </citation>
    <scope>NUCLEOTIDE SEQUENCE [LARGE SCALE GENOMIC DNA]</scope>
</reference>
<dbReference type="FunCoup" id="A0A665X7I1">
    <property type="interactions" value="33"/>
</dbReference>
<dbReference type="SUPFAM" id="SSF48726">
    <property type="entry name" value="Immunoglobulin"/>
    <property type="match status" value="1"/>
</dbReference>
<dbReference type="AlphaFoldDB" id="A0A665X7I1"/>
<proteinExistence type="predicted"/>
<keyword evidence="7" id="KW-0325">Glycoprotein</keyword>
<name>A0A665X7I1_ECHNA</name>
<feature type="domain" description="Ig-like" evidence="10">
    <location>
        <begin position="28"/>
        <end position="106"/>
    </location>
</feature>
<evidence type="ECO:0000256" key="8">
    <source>
        <dbReference type="SAM" id="Phobius"/>
    </source>
</evidence>
<keyword evidence="3 9" id="KW-0732">Signal</keyword>
<evidence type="ECO:0000256" key="6">
    <source>
        <dbReference type="ARBA" id="ARBA00023157"/>
    </source>
</evidence>
<dbReference type="InterPro" id="IPR013106">
    <property type="entry name" value="Ig_V-set"/>
</dbReference>
<dbReference type="InterPro" id="IPR003599">
    <property type="entry name" value="Ig_sub"/>
</dbReference>
<keyword evidence="12" id="KW-1185">Reference proteome</keyword>
<feature type="chain" id="PRO_5025618810" description="Ig-like domain-containing protein" evidence="9">
    <location>
        <begin position="18"/>
        <end position="207"/>
    </location>
</feature>
<accession>A0A665X7I1</accession>
<keyword evidence="8" id="KW-1133">Transmembrane helix</keyword>
<dbReference type="GO" id="GO:0002376">
    <property type="term" value="P:immune system process"/>
    <property type="evidence" value="ECO:0007669"/>
    <property type="project" value="UniProtKB-KW"/>
</dbReference>
<dbReference type="SMART" id="SM00409">
    <property type="entry name" value="IG"/>
    <property type="match status" value="1"/>
</dbReference>
<dbReference type="SMART" id="SM00406">
    <property type="entry name" value="IGv"/>
    <property type="match status" value="1"/>
</dbReference>
<dbReference type="Gene3D" id="2.60.40.10">
    <property type="entry name" value="Immunoglobulins"/>
    <property type="match status" value="1"/>
</dbReference>